<organism evidence="1 2">
    <name type="scientific">Collybiopsis luxurians FD-317 M1</name>
    <dbReference type="NCBI Taxonomy" id="944289"/>
    <lineage>
        <taxon>Eukaryota</taxon>
        <taxon>Fungi</taxon>
        <taxon>Dikarya</taxon>
        <taxon>Basidiomycota</taxon>
        <taxon>Agaricomycotina</taxon>
        <taxon>Agaricomycetes</taxon>
        <taxon>Agaricomycetidae</taxon>
        <taxon>Agaricales</taxon>
        <taxon>Marasmiineae</taxon>
        <taxon>Omphalotaceae</taxon>
        <taxon>Collybiopsis</taxon>
        <taxon>Collybiopsis luxurians</taxon>
    </lineage>
</organism>
<dbReference type="EMBL" id="KN834803">
    <property type="protein sequence ID" value="KIK55803.1"/>
    <property type="molecule type" value="Genomic_DNA"/>
</dbReference>
<dbReference type="HOGENOM" id="CLU_122482_0_0_1"/>
<dbReference type="AlphaFoldDB" id="A0A0D0CKX0"/>
<proteinExistence type="predicted"/>
<sequence>MSYTINVKVYQTNTNAFFHIVEQGVYANGGTWHESNGVHVLTMGSSGTSGMLIFRTEQGKEPFWVVQGVHNYRPWVDIVTNLSDDVTAAKGLAEYYNNTVPGRAQAREAQRTSWEAVNAQGRKITARYAVSTGNDLELHIIIG</sequence>
<evidence type="ECO:0008006" key="3">
    <source>
        <dbReference type="Google" id="ProtNLM"/>
    </source>
</evidence>
<accession>A0A0D0CKX0</accession>
<evidence type="ECO:0000313" key="1">
    <source>
        <dbReference type="EMBL" id="KIK55803.1"/>
    </source>
</evidence>
<dbReference type="InterPro" id="IPR015926">
    <property type="entry name" value="Cytolysin/lectin"/>
</dbReference>
<dbReference type="SUPFAM" id="SSF63724">
    <property type="entry name" value="Cytolysin/lectin"/>
    <property type="match status" value="1"/>
</dbReference>
<dbReference type="OrthoDB" id="4791458at2759"/>
<dbReference type="Proteomes" id="UP000053593">
    <property type="component" value="Unassembled WGS sequence"/>
</dbReference>
<gene>
    <name evidence="1" type="ORF">GYMLUDRAFT_175039</name>
</gene>
<name>A0A0D0CKX0_9AGAR</name>
<dbReference type="InterPro" id="IPR009960">
    <property type="entry name" value="Fruit_body_lectin_fun"/>
</dbReference>
<dbReference type="Pfam" id="PF07367">
    <property type="entry name" value="FB_lectin"/>
    <property type="match status" value="1"/>
</dbReference>
<reference evidence="1 2" key="1">
    <citation type="submission" date="2014-04" db="EMBL/GenBank/DDBJ databases">
        <title>Evolutionary Origins and Diversification of the Mycorrhizal Mutualists.</title>
        <authorList>
            <consortium name="DOE Joint Genome Institute"/>
            <consortium name="Mycorrhizal Genomics Consortium"/>
            <person name="Kohler A."/>
            <person name="Kuo A."/>
            <person name="Nagy L.G."/>
            <person name="Floudas D."/>
            <person name="Copeland A."/>
            <person name="Barry K.W."/>
            <person name="Cichocki N."/>
            <person name="Veneault-Fourrey C."/>
            <person name="LaButti K."/>
            <person name="Lindquist E.A."/>
            <person name="Lipzen A."/>
            <person name="Lundell T."/>
            <person name="Morin E."/>
            <person name="Murat C."/>
            <person name="Riley R."/>
            <person name="Ohm R."/>
            <person name="Sun H."/>
            <person name="Tunlid A."/>
            <person name="Henrissat B."/>
            <person name="Grigoriev I.V."/>
            <person name="Hibbett D.S."/>
            <person name="Martin F."/>
        </authorList>
    </citation>
    <scope>NUCLEOTIDE SEQUENCE [LARGE SCALE GENOMIC DNA]</scope>
    <source>
        <strain evidence="1 2">FD-317 M1</strain>
    </source>
</reference>
<dbReference type="Gene3D" id="2.60.270.20">
    <property type="entry name" value="Cytolysin/lectin"/>
    <property type="match status" value="1"/>
</dbReference>
<protein>
    <recommendedName>
        <fullName evidence="3">Lectin</fullName>
    </recommendedName>
</protein>
<evidence type="ECO:0000313" key="2">
    <source>
        <dbReference type="Proteomes" id="UP000053593"/>
    </source>
</evidence>
<keyword evidence="2" id="KW-1185">Reference proteome</keyword>